<feature type="binding site" evidence="15">
    <location>
        <position position="468"/>
    </location>
    <ligand>
        <name>Mg(2+)</name>
        <dbReference type="ChEBI" id="CHEBI:18420"/>
        <note>shared with alpha subunit</note>
    </ligand>
</feature>
<evidence type="ECO:0000256" key="1">
    <source>
        <dbReference type="ARBA" id="ARBA00004496"/>
    </source>
</evidence>
<feature type="binding site" evidence="15">
    <location>
        <position position="469"/>
    </location>
    <ligand>
        <name>Mg(2+)</name>
        <dbReference type="ChEBI" id="CHEBI:18420"/>
        <note>shared with alpha subunit</note>
    </ligand>
</feature>
<dbReference type="GO" id="GO:0000287">
    <property type="term" value="F:magnesium ion binding"/>
    <property type="evidence" value="ECO:0007669"/>
    <property type="project" value="UniProtKB-UniRule"/>
</dbReference>
<dbReference type="FunFam" id="2.40.50.140:FF:000045">
    <property type="entry name" value="Phenylalanine--tRNA ligase beta subunit"/>
    <property type="match status" value="1"/>
</dbReference>
<evidence type="ECO:0000256" key="15">
    <source>
        <dbReference type="HAMAP-Rule" id="MF_00283"/>
    </source>
</evidence>
<evidence type="ECO:0000259" key="18">
    <source>
        <dbReference type="PROSITE" id="PS51447"/>
    </source>
</evidence>
<evidence type="ECO:0000256" key="8">
    <source>
        <dbReference type="ARBA" id="ARBA00022741"/>
    </source>
</evidence>
<dbReference type="PANTHER" id="PTHR10947:SF0">
    <property type="entry name" value="PHENYLALANINE--TRNA LIGASE BETA SUBUNIT"/>
    <property type="match status" value="1"/>
</dbReference>
<comment type="catalytic activity">
    <reaction evidence="14 15">
        <text>tRNA(Phe) + L-phenylalanine + ATP = L-phenylalanyl-tRNA(Phe) + AMP + diphosphate + H(+)</text>
        <dbReference type="Rhea" id="RHEA:19413"/>
        <dbReference type="Rhea" id="RHEA-COMP:9668"/>
        <dbReference type="Rhea" id="RHEA-COMP:9699"/>
        <dbReference type="ChEBI" id="CHEBI:15378"/>
        <dbReference type="ChEBI" id="CHEBI:30616"/>
        <dbReference type="ChEBI" id="CHEBI:33019"/>
        <dbReference type="ChEBI" id="CHEBI:58095"/>
        <dbReference type="ChEBI" id="CHEBI:78442"/>
        <dbReference type="ChEBI" id="CHEBI:78531"/>
        <dbReference type="ChEBI" id="CHEBI:456215"/>
        <dbReference type="EC" id="6.1.1.20"/>
    </reaction>
</comment>
<keyword evidence="5 16" id="KW-0820">tRNA-binding</keyword>
<dbReference type="InterPro" id="IPR041616">
    <property type="entry name" value="PheRS_beta_core"/>
</dbReference>
<dbReference type="PROSITE" id="PS51483">
    <property type="entry name" value="B5"/>
    <property type="match status" value="1"/>
</dbReference>
<sequence>MLLSLNWLREFVPYEGSAEALGAKLTMLGLELEDIQRPYGEISDIIIGEVVECERHPDADKLSVCKVNVGSELLNIVCGAPNVAKGQKVPVATIGVKMPEINGAGGFVIKKTKLRGQESCGMICSKRELGLSNDHSGIYVLPADSKIGSKLVDFLNLNDEILDISITPNRADCLSILGLAREVALAYNLPLTMPKMPNFEEYLSDEKVAINIQDPKLCPSYLARILSGVKVAPSVDLIAQRLQAVGVRPISNIVDITNYILMELGQPLHAFDLSKISGNTINVALAQEGEKFTALDGQTYTLKSTDLTIRDSERAVALAGVMGGQNSEVGDSSTNILLECAVFNPSIIRKTARRLALHSESSYRFERGIDQVNSRFALNRAAALMCQYAGGKVLKQEQGYESKAFVPAVSRFRVQKAVDLLGVELKTEFCENTLKQLGCQLNKVNEAEFNVTMPSWRHDLEREVDLIEEVGRVYGVDLIPPTLPSIPQFLNKDTSSIDAGAKDFAFLMRLRTWASGSGLNEAINYSFVGHKDLDTFNLAQAGRVSIKNPLNAELDVLRTDLMPGMMNSLRENLAQAGTSVRLFELAHCFEASSDSETTVKEQSKMAILLYGTRSSQSFGHSEADCDYFDIKGYVENLLCFLNLGQAEYKLNSTHSFLLPAVEVSLSGQQVGIIGQIKTEIADQYHARKAVWVAELNLEVLAKLSAKTTILFKALPTYPAVKRDITFICPLGLKYSELYSAVVALKRPLLEHIEFIDVFSPDGKNERNLTVRLTFRHAEKTLKDTDVDKERETIVNAIQKTLGLSV</sequence>
<dbReference type="GO" id="GO:0000049">
    <property type="term" value="F:tRNA binding"/>
    <property type="evidence" value="ECO:0007669"/>
    <property type="project" value="UniProtKB-UniRule"/>
</dbReference>
<evidence type="ECO:0000259" key="19">
    <source>
        <dbReference type="PROSITE" id="PS51483"/>
    </source>
</evidence>
<accession>A0A1M7T3L9</accession>
<dbReference type="InterPro" id="IPR020825">
    <property type="entry name" value="Phe-tRNA_synthase-like_B3/B4"/>
</dbReference>
<evidence type="ECO:0000256" key="13">
    <source>
        <dbReference type="ARBA" id="ARBA00023146"/>
    </source>
</evidence>
<dbReference type="SUPFAM" id="SSF46955">
    <property type="entry name" value="Putative DNA-binding domain"/>
    <property type="match status" value="1"/>
</dbReference>
<keyword evidence="6 15" id="KW-0436">Ligase</keyword>
<proteinExistence type="inferred from homology"/>
<keyword evidence="10 15" id="KW-0460">Magnesium</keyword>
<dbReference type="GO" id="GO:0006432">
    <property type="term" value="P:phenylalanyl-tRNA aminoacylation"/>
    <property type="evidence" value="ECO:0007669"/>
    <property type="project" value="UniProtKB-UniRule"/>
</dbReference>
<dbReference type="OrthoDB" id="9805455at2"/>
<dbReference type="PANTHER" id="PTHR10947">
    <property type="entry name" value="PHENYLALANYL-TRNA SYNTHETASE BETA CHAIN AND LEUCINE-RICH REPEAT-CONTAINING PROTEIN 47"/>
    <property type="match status" value="1"/>
</dbReference>
<dbReference type="CDD" id="cd00769">
    <property type="entry name" value="PheRS_beta_core"/>
    <property type="match status" value="1"/>
</dbReference>
<dbReference type="PROSITE" id="PS50886">
    <property type="entry name" value="TRBD"/>
    <property type="match status" value="1"/>
</dbReference>
<keyword evidence="8 15" id="KW-0547">Nucleotide-binding</keyword>
<dbReference type="CDD" id="cd02796">
    <property type="entry name" value="tRNA_bind_bactPheRS"/>
    <property type="match status" value="1"/>
</dbReference>
<dbReference type="AlphaFoldDB" id="A0A1M7T3L9"/>
<evidence type="ECO:0000256" key="10">
    <source>
        <dbReference type="ARBA" id="ARBA00022842"/>
    </source>
</evidence>
<keyword evidence="9 15" id="KW-0067">ATP-binding</keyword>
<dbReference type="PROSITE" id="PS51447">
    <property type="entry name" value="FDX_ACB"/>
    <property type="match status" value="1"/>
</dbReference>
<dbReference type="GO" id="GO:0005524">
    <property type="term" value="F:ATP binding"/>
    <property type="evidence" value="ECO:0007669"/>
    <property type="project" value="UniProtKB-UniRule"/>
</dbReference>
<dbReference type="GO" id="GO:0009328">
    <property type="term" value="C:phenylalanine-tRNA ligase complex"/>
    <property type="evidence" value="ECO:0007669"/>
    <property type="project" value="TreeGrafter"/>
</dbReference>
<dbReference type="InterPro" id="IPR009061">
    <property type="entry name" value="DNA-bd_dom_put_sf"/>
</dbReference>
<dbReference type="InterPro" id="IPR002547">
    <property type="entry name" value="tRNA-bd_dom"/>
</dbReference>
<dbReference type="EMBL" id="FRDI01000006">
    <property type="protein sequence ID" value="SHN65244.1"/>
    <property type="molecule type" value="Genomic_DNA"/>
</dbReference>
<organism evidence="20 21">
    <name type="scientific">Desulfovibrio litoralis DSM 11393</name>
    <dbReference type="NCBI Taxonomy" id="1121455"/>
    <lineage>
        <taxon>Bacteria</taxon>
        <taxon>Pseudomonadati</taxon>
        <taxon>Thermodesulfobacteriota</taxon>
        <taxon>Desulfovibrionia</taxon>
        <taxon>Desulfovibrionales</taxon>
        <taxon>Desulfovibrionaceae</taxon>
        <taxon>Desulfovibrio</taxon>
    </lineage>
</organism>
<evidence type="ECO:0000256" key="3">
    <source>
        <dbReference type="ARBA" id="ARBA00011209"/>
    </source>
</evidence>
<protein>
    <recommendedName>
        <fullName evidence="15">Phenylalanine--tRNA ligase beta subunit</fullName>
        <ecNumber evidence="15">6.1.1.20</ecNumber>
    </recommendedName>
    <alternativeName>
        <fullName evidence="15">Phenylalanyl-tRNA synthetase beta subunit</fullName>
        <shortName evidence="15">PheRS</shortName>
    </alternativeName>
</protein>
<evidence type="ECO:0000256" key="9">
    <source>
        <dbReference type="ARBA" id="ARBA00022840"/>
    </source>
</evidence>
<reference evidence="20 21" key="1">
    <citation type="submission" date="2016-12" db="EMBL/GenBank/DDBJ databases">
        <authorList>
            <person name="Song W.-J."/>
            <person name="Kurnit D.M."/>
        </authorList>
    </citation>
    <scope>NUCLEOTIDE SEQUENCE [LARGE SCALE GENOMIC DNA]</scope>
    <source>
        <strain evidence="20 21">DSM 11393</strain>
    </source>
</reference>
<evidence type="ECO:0000256" key="4">
    <source>
        <dbReference type="ARBA" id="ARBA00022490"/>
    </source>
</evidence>
<dbReference type="RefSeq" id="WP_072697192.1">
    <property type="nucleotide sequence ID" value="NZ_FRDI01000006.1"/>
</dbReference>
<feature type="domain" description="B5" evidence="19">
    <location>
        <begin position="405"/>
        <end position="481"/>
    </location>
</feature>
<dbReference type="HAMAP" id="MF_00283">
    <property type="entry name" value="Phe_tRNA_synth_beta1"/>
    <property type="match status" value="1"/>
</dbReference>
<comment type="subunit">
    <text evidence="3 15">Tetramer of two alpha and two beta subunits.</text>
</comment>
<comment type="subcellular location">
    <subcellularLocation>
        <location evidence="1 15">Cytoplasm</location>
    </subcellularLocation>
</comment>
<dbReference type="Pfam" id="PF03484">
    <property type="entry name" value="B5"/>
    <property type="match status" value="1"/>
</dbReference>
<evidence type="ECO:0000256" key="5">
    <source>
        <dbReference type="ARBA" id="ARBA00022555"/>
    </source>
</evidence>
<evidence type="ECO:0000256" key="2">
    <source>
        <dbReference type="ARBA" id="ARBA00008653"/>
    </source>
</evidence>
<dbReference type="Gene3D" id="3.30.56.10">
    <property type="match status" value="2"/>
</dbReference>
<dbReference type="Gene3D" id="3.30.70.380">
    <property type="entry name" value="Ferrodoxin-fold anticodon-binding domain"/>
    <property type="match status" value="1"/>
</dbReference>
<dbReference type="InterPro" id="IPR005121">
    <property type="entry name" value="Fdx_antiC-bd"/>
</dbReference>
<dbReference type="SUPFAM" id="SSF56037">
    <property type="entry name" value="PheT/TilS domain"/>
    <property type="match status" value="1"/>
</dbReference>
<evidence type="ECO:0000256" key="7">
    <source>
        <dbReference type="ARBA" id="ARBA00022723"/>
    </source>
</evidence>
<dbReference type="SMART" id="SM00874">
    <property type="entry name" value="B5"/>
    <property type="match status" value="1"/>
</dbReference>
<dbReference type="SUPFAM" id="SSF55681">
    <property type="entry name" value="Class II aaRS and biotin synthetases"/>
    <property type="match status" value="1"/>
</dbReference>
<feature type="binding site" evidence="15">
    <location>
        <position position="459"/>
    </location>
    <ligand>
        <name>Mg(2+)</name>
        <dbReference type="ChEBI" id="CHEBI:18420"/>
        <note>shared with alpha subunit</note>
    </ligand>
</feature>
<evidence type="ECO:0000259" key="17">
    <source>
        <dbReference type="PROSITE" id="PS50886"/>
    </source>
</evidence>
<evidence type="ECO:0000313" key="20">
    <source>
        <dbReference type="EMBL" id="SHN65244.1"/>
    </source>
</evidence>
<dbReference type="Gene3D" id="3.30.930.10">
    <property type="entry name" value="Bira Bifunctional Protein, Domain 2"/>
    <property type="match status" value="1"/>
</dbReference>
<evidence type="ECO:0000256" key="12">
    <source>
        <dbReference type="ARBA" id="ARBA00022917"/>
    </source>
</evidence>
<dbReference type="FunFam" id="3.50.40.10:FF:000001">
    <property type="entry name" value="Phenylalanine--tRNA ligase beta subunit"/>
    <property type="match status" value="1"/>
</dbReference>
<name>A0A1M7T3L9_9BACT</name>
<dbReference type="STRING" id="1121455.SAMN02745728_01505"/>
<comment type="similarity">
    <text evidence="2 15">Belongs to the phenylalanyl-tRNA synthetase beta subunit family. Type 1 subfamily.</text>
</comment>
<dbReference type="InterPro" id="IPR045060">
    <property type="entry name" value="Phe-tRNA-ligase_IIc_bsu"/>
</dbReference>
<keyword evidence="7 15" id="KW-0479">Metal-binding</keyword>
<feature type="binding site" evidence="15">
    <location>
        <position position="465"/>
    </location>
    <ligand>
        <name>Mg(2+)</name>
        <dbReference type="ChEBI" id="CHEBI:18420"/>
        <note>shared with alpha subunit</note>
    </ligand>
</feature>
<keyword evidence="4 15" id="KW-0963">Cytoplasm</keyword>
<dbReference type="Gene3D" id="2.40.50.140">
    <property type="entry name" value="Nucleic acid-binding proteins"/>
    <property type="match status" value="1"/>
</dbReference>
<dbReference type="InterPro" id="IPR012340">
    <property type="entry name" value="NA-bd_OB-fold"/>
</dbReference>
<keyword evidence="11 16" id="KW-0694">RNA-binding</keyword>
<feature type="domain" description="TRNA-binding" evidence="17">
    <location>
        <begin position="39"/>
        <end position="152"/>
    </location>
</feature>
<dbReference type="InterPro" id="IPR004532">
    <property type="entry name" value="Phe-tRNA-ligase_IIc_bsu_bact"/>
</dbReference>
<evidence type="ECO:0000256" key="6">
    <source>
        <dbReference type="ARBA" id="ARBA00022598"/>
    </source>
</evidence>
<gene>
    <name evidence="15" type="primary">pheT</name>
    <name evidence="20" type="ORF">SAMN02745728_01505</name>
</gene>
<dbReference type="SUPFAM" id="SSF50249">
    <property type="entry name" value="Nucleic acid-binding proteins"/>
    <property type="match status" value="1"/>
</dbReference>
<dbReference type="Gene3D" id="3.50.40.10">
    <property type="entry name" value="Phenylalanyl-trna Synthetase, Chain B, domain 3"/>
    <property type="match status" value="1"/>
</dbReference>
<evidence type="ECO:0000256" key="14">
    <source>
        <dbReference type="ARBA" id="ARBA00049255"/>
    </source>
</evidence>
<evidence type="ECO:0000256" key="11">
    <source>
        <dbReference type="ARBA" id="ARBA00022884"/>
    </source>
</evidence>
<dbReference type="Proteomes" id="UP000186469">
    <property type="component" value="Unassembled WGS sequence"/>
</dbReference>
<evidence type="ECO:0000313" key="21">
    <source>
        <dbReference type="Proteomes" id="UP000186469"/>
    </source>
</evidence>
<evidence type="ECO:0000256" key="16">
    <source>
        <dbReference type="PROSITE-ProRule" id="PRU00209"/>
    </source>
</evidence>
<dbReference type="NCBIfam" id="NF045760">
    <property type="entry name" value="YtpR"/>
    <property type="match status" value="1"/>
</dbReference>
<dbReference type="InterPro" id="IPR033714">
    <property type="entry name" value="tRNA_bind_bactPheRS"/>
</dbReference>
<dbReference type="NCBIfam" id="TIGR00472">
    <property type="entry name" value="pheT_bact"/>
    <property type="match status" value="1"/>
</dbReference>
<dbReference type="SMART" id="SM00896">
    <property type="entry name" value="FDX-ACB"/>
    <property type="match status" value="1"/>
</dbReference>
<keyword evidence="12 15" id="KW-0648">Protein biosynthesis</keyword>
<dbReference type="InterPro" id="IPR005146">
    <property type="entry name" value="B3/B4_tRNA-bd"/>
</dbReference>
<dbReference type="InterPro" id="IPR036690">
    <property type="entry name" value="Fdx_antiC-bd_sf"/>
</dbReference>
<keyword evidence="21" id="KW-1185">Reference proteome</keyword>
<dbReference type="Pfam" id="PF01588">
    <property type="entry name" value="tRNA_bind"/>
    <property type="match status" value="1"/>
</dbReference>
<dbReference type="Pfam" id="PF03483">
    <property type="entry name" value="B3_4"/>
    <property type="match status" value="1"/>
</dbReference>
<feature type="domain" description="FDX-ACB" evidence="18">
    <location>
        <begin position="715"/>
        <end position="805"/>
    </location>
</feature>
<dbReference type="GO" id="GO:0004826">
    <property type="term" value="F:phenylalanine-tRNA ligase activity"/>
    <property type="evidence" value="ECO:0007669"/>
    <property type="project" value="UniProtKB-UniRule"/>
</dbReference>
<dbReference type="Pfam" id="PF03147">
    <property type="entry name" value="FDX-ACB"/>
    <property type="match status" value="1"/>
</dbReference>
<dbReference type="SUPFAM" id="SSF54991">
    <property type="entry name" value="Anticodon-binding domain of PheRS"/>
    <property type="match status" value="1"/>
</dbReference>
<comment type="cofactor">
    <cofactor evidence="15">
        <name>Mg(2+)</name>
        <dbReference type="ChEBI" id="CHEBI:18420"/>
    </cofactor>
    <text evidence="15">Binds 2 magnesium ions per tetramer.</text>
</comment>
<dbReference type="SMART" id="SM00873">
    <property type="entry name" value="B3_4"/>
    <property type="match status" value="1"/>
</dbReference>
<keyword evidence="13 15" id="KW-0030">Aminoacyl-tRNA synthetase</keyword>
<dbReference type="EC" id="6.1.1.20" evidence="15"/>
<dbReference type="Pfam" id="PF17759">
    <property type="entry name" value="tRNA_synthFbeta"/>
    <property type="match status" value="1"/>
</dbReference>
<dbReference type="InterPro" id="IPR005147">
    <property type="entry name" value="tRNA_synthase_B5-dom"/>
</dbReference>
<dbReference type="InterPro" id="IPR045864">
    <property type="entry name" value="aa-tRNA-synth_II/BPL/LPL"/>
</dbReference>